<evidence type="ECO:0000313" key="3">
    <source>
        <dbReference type="Proteomes" id="UP001168877"/>
    </source>
</evidence>
<evidence type="ECO:0000313" key="2">
    <source>
        <dbReference type="EMBL" id="KAK0597192.1"/>
    </source>
</evidence>
<reference evidence="2" key="1">
    <citation type="journal article" date="2022" name="Plant J.">
        <title>Strategies of tolerance reflected in two North American maple genomes.</title>
        <authorList>
            <person name="McEvoy S.L."/>
            <person name="Sezen U.U."/>
            <person name="Trouern-Trend A."/>
            <person name="McMahon S.M."/>
            <person name="Schaberg P.G."/>
            <person name="Yang J."/>
            <person name="Wegrzyn J.L."/>
            <person name="Swenson N.G."/>
        </authorList>
    </citation>
    <scope>NUCLEOTIDE SEQUENCE</scope>
    <source>
        <strain evidence="2">NS2018</strain>
    </source>
</reference>
<feature type="region of interest" description="Disordered" evidence="1">
    <location>
        <begin position="98"/>
        <end position="122"/>
    </location>
</feature>
<reference evidence="2" key="2">
    <citation type="submission" date="2023-06" db="EMBL/GenBank/DDBJ databases">
        <authorList>
            <person name="Swenson N.G."/>
            <person name="Wegrzyn J.L."/>
            <person name="Mcevoy S.L."/>
        </authorList>
    </citation>
    <scope>NUCLEOTIDE SEQUENCE</scope>
    <source>
        <strain evidence="2">NS2018</strain>
        <tissue evidence="2">Leaf</tissue>
    </source>
</reference>
<evidence type="ECO:0000256" key="1">
    <source>
        <dbReference type="SAM" id="MobiDB-lite"/>
    </source>
</evidence>
<gene>
    <name evidence="2" type="ORF">LWI29_022767</name>
</gene>
<sequence length="213" mass="24107">MDIDDIAMELGYKLPMGCWIEVEGYGEPFNIGNDQQLMWFVDKIPYSRVLNMYLEPIVPLQEVKGNELIPSQQPESQYHSYELSDDEENHVDVGFNGEYGAAGVDHGPNKDNKDGDNHATGVDSGEAKELVESDYEQELDDLAADTCVDFTKYWDTLQVTNIPCEEYAYGSNIDDGSDELRSLEGSDGEEVEGGPLRKFINRSYHEFNPRRDM</sequence>
<name>A0AA39VXX4_ACESA</name>
<dbReference type="AlphaFoldDB" id="A0AA39VXX4"/>
<dbReference type="EMBL" id="JAUESC010000004">
    <property type="protein sequence ID" value="KAK0597192.1"/>
    <property type="molecule type" value="Genomic_DNA"/>
</dbReference>
<keyword evidence="3" id="KW-1185">Reference proteome</keyword>
<accession>A0AA39VXX4</accession>
<feature type="compositionally biased region" description="Basic and acidic residues" evidence="1">
    <location>
        <begin position="107"/>
        <end position="117"/>
    </location>
</feature>
<dbReference type="Proteomes" id="UP001168877">
    <property type="component" value="Unassembled WGS sequence"/>
</dbReference>
<protein>
    <submittedName>
        <fullName evidence="2">Uncharacterized protein</fullName>
    </submittedName>
</protein>
<comment type="caution">
    <text evidence="2">The sequence shown here is derived from an EMBL/GenBank/DDBJ whole genome shotgun (WGS) entry which is preliminary data.</text>
</comment>
<organism evidence="2 3">
    <name type="scientific">Acer saccharum</name>
    <name type="common">Sugar maple</name>
    <dbReference type="NCBI Taxonomy" id="4024"/>
    <lineage>
        <taxon>Eukaryota</taxon>
        <taxon>Viridiplantae</taxon>
        <taxon>Streptophyta</taxon>
        <taxon>Embryophyta</taxon>
        <taxon>Tracheophyta</taxon>
        <taxon>Spermatophyta</taxon>
        <taxon>Magnoliopsida</taxon>
        <taxon>eudicotyledons</taxon>
        <taxon>Gunneridae</taxon>
        <taxon>Pentapetalae</taxon>
        <taxon>rosids</taxon>
        <taxon>malvids</taxon>
        <taxon>Sapindales</taxon>
        <taxon>Sapindaceae</taxon>
        <taxon>Hippocastanoideae</taxon>
        <taxon>Acereae</taxon>
        <taxon>Acer</taxon>
    </lineage>
</organism>
<proteinExistence type="predicted"/>